<dbReference type="RefSeq" id="WP_053769002.1">
    <property type="nucleotide sequence ID" value="NZ_CATZPC010000001.1"/>
</dbReference>
<organism evidence="1 2">
    <name type="scientific">Sellimonas intestinalis</name>
    <dbReference type="NCBI Taxonomy" id="1653434"/>
    <lineage>
        <taxon>Bacteria</taxon>
        <taxon>Bacillati</taxon>
        <taxon>Bacillota</taxon>
        <taxon>Clostridia</taxon>
        <taxon>Lachnospirales</taxon>
        <taxon>Lachnospiraceae</taxon>
        <taxon>Sellimonas</taxon>
    </lineage>
</organism>
<protein>
    <submittedName>
        <fullName evidence="1">Transcriptional regulator</fullName>
    </submittedName>
</protein>
<dbReference type="EMBL" id="QVLX01000001">
    <property type="protein sequence ID" value="RGE90033.1"/>
    <property type="molecule type" value="Genomic_DNA"/>
</dbReference>
<evidence type="ECO:0000313" key="2">
    <source>
        <dbReference type="Proteomes" id="UP000261080"/>
    </source>
</evidence>
<dbReference type="InterPro" id="IPR015867">
    <property type="entry name" value="N-reg_PII/ATP_PRibTrfase_C"/>
</dbReference>
<name>A0A3E3K624_9FIRM</name>
<dbReference type="GeneID" id="97192690"/>
<dbReference type="InterPro" id="IPR011322">
    <property type="entry name" value="N-reg_PII-like_a/b"/>
</dbReference>
<comment type="caution">
    <text evidence="1">The sequence shown here is derived from an EMBL/GenBank/DDBJ whole genome shotgun (WGS) entry which is preliminary data.</text>
</comment>
<dbReference type="Proteomes" id="UP000261080">
    <property type="component" value="Unassembled WGS sequence"/>
</dbReference>
<accession>A0A3E3K624</accession>
<proteinExistence type="predicted"/>
<dbReference type="Gene3D" id="3.30.70.120">
    <property type="match status" value="1"/>
</dbReference>
<dbReference type="AlphaFoldDB" id="A0A3E3K624"/>
<reference evidence="1 2" key="1">
    <citation type="submission" date="2018-08" db="EMBL/GenBank/DDBJ databases">
        <title>A genome reference for cultivated species of the human gut microbiota.</title>
        <authorList>
            <person name="Zou Y."/>
            <person name="Xue W."/>
            <person name="Luo G."/>
        </authorList>
    </citation>
    <scope>NUCLEOTIDE SEQUENCE [LARGE SCALE GENOMIC DNA]</scope>
    <source>
        <strain evidence="1 2">AF37-2AT</strain>
    </source>
</reference>
<dbReference type="SUPFAM" id="SSF54913">
    <property type="entry name" value="GlnB-like"/>
    <property type="match status" value="1"/>
</dbReference>
<evidence type="ECO:0000313" key="1">
    <source>
        <dbReference type="EMBL" id="RGE90033.1"/>
    </source>
</evidence>
<keyword evidence="2" id="KW-1185">Reference proteome</keyword>
<dbReference type="OrthoDB" id="9803021at2"/>
<sequence length="233" mass="25876">MRPHLFALRLLLIITDTGTDKQIHQLFTEAEQPIYYQFRAQGTANTEILDICGLEGSTRVITAALVPKPEIGELFILLENMFEIRKRGKGIALTLPITGIQASMLSLLSEEQEKIAKAHLERKVQQMMQETCYAMIIVAVREGFSDDVIDTAVKAGANGGSVIRGRRRGSEAVVQFLGISMQEEQDFVMIIVPKKKKSHIMQEISSVCGLQSEAHGIIFSVPVDEVLGIHEEQ</sequence>
<gene>
    <name evidence="1" type="ORF">DW016_01895</name>
</gene>